<protein>
    <submittedName>
        <fullName evidence="3">DUF4347 domain-containing protein</fullName>
    </submittedName>
</protein>
<feature type="domain" description="DUF4347" evidence="2">
    <location>
        <begin position="93"/>
        <end position="257"/>
    </location>
</feature>
<gene>
    <name evidence="3" type="ORF">EHS89_04735</name>
</gene>
<feature type="compositionally biased region" description="Acidic residues" evidence="1">
    <location>
        <begin position="1900"/>
        <end position="1910"/>
    </location>
</feature>
<keyword evidence="4" id="KW-1185">Reference proteome</keyword>
<evidence type="ECO:0000313" key="3">
    <source>
        <dbReference type="EMBL" id="RRD00750.1"/>
    </source>
</evidence>
<dbReference type="Gene3D" id="2.60.120.260">
    <property type="entry name" value="Galactose-binding domain-like"/>
    <property type="match status" value="1"/>
</dbReference>
<accession>A0A3P1SUG1</accession>
<dbReference type="Pfam" id="PF14252">
    <property type="entry name" value="DUF4347"/>
    <property type="match status" value="1"/>
</dbReference>
<dbReference type="PANTHER" id="PTHR31149:SF11">
    <property type="entry name" value="187-KDA MICROTUBULE-ASSOCIATED PROTEIN AIR9"/>
    <property type="match status" value="1"/>
</dbReference>
<reference evidence="3 4" key="1">
    <citation type="submission" date="2018-11" db="EMBL/GenBank/DDBJ databases">
        <title>The draft genome sequence of Amphritea balenae JAMM 1525T.</title>
        <authorList>
            <person name="Fang Z."/>
            <person name="Zhang Y."/>
            <person name="Han X."/>
        </authorList>
    </citation>
    <scope>NUCLEOTIDE SEQUENCE [LARGE SCALE GENOMIC DNA]</scope>
    <source>
        <strain evidence="3 4">JAMM 1525</strain>
    </source>
</reference>
<evidence type="ECO:0000259" key="2">
    <source>
        <dbReference type="Pfam" id="PF14252"/>
    </source>
</evidence>
<name>A0A3P1SUG1_9GAMM</name>
<dbReference type="EMBL" id="RQXV01000002">
    <property type="protein sequence ID" value="RRD00750.1"/>
    <property type="molecule type" value="Genomic_DNA"/>
</dbReference>
<dbReference type="InterPro" id="IPR025592">
    <property type="entry name" value="DUF4347"/>
</dbReference>
<feature type="region of interest" description="Disordered" evidence="1">
    <location>
        <begin position="1897"/>
        <end position="1944"/>
    </location>
</feature>
<dbReference type="RefSeq" id="WP_124925332.1">
    <property type="nucleotide sequence ID" value="NZ_RQXV01000002.1"/>
</dbReference>
<dbReference type="OrthoDB" id="6089850at2"/>
<comment type="caution">
    <text evidence="3">The sequence shown here is derived from an EMBL/GenBank/DDBJ whole genome shotgun (WGS) entry which is preliminary data.</text>
</comment>
<organism evidence="3 4">
    <name type="scientific">Amphritea balenae</name>
    <dbReference type="NCBI Taxonomy" id="452629"/>
    <lineage>
        <taxon>Bacteria</taxon>
        <taxon>Pseudomonadati</taxon>
        <taxon>Pseudomonadota</taxon>
        <taxon>Gammaproteobacteria</taxon>
        <taxon>Oceanospirillales</taxon>
        <taxon>Oceanospirillaceae</taxon>
        <taxon>Amphritea</taxon>
    </lineage>
</organism>
<dbReference type="Proteomes" id="UP000267535">
    <property type="component" value="Unassembled WGS sequence"/>
</dbReference>
<evidence type="ECO:0000256" key="1">
    <source>
        <dbReference type="SAM" id="MobiDB-lite"/>
    </source>
</evidence>
<dbReference type="NCBIfam" id="NF012209">
    <property type="entry name" value="LEPR-8K"/>
    <property type="match status" value="1"/>
</dbReference>
<feature type="region of interest" description="Disordered" evidence="1">
    <location>
        <begin position="61"/>
        <end position="80"/>
    </location>
</feature>
<proteinExistence type="predicted"/>
<dbReference type="InterPro" id="IPR053786">
    <property type="entry name" value="LEPRxLL_CS"/>
</dbReference>
<sequence length="1944" mass="204996">MSVKRRTSASVTSLLLERVEPRILLSADPVAAVFAVTTDLADEPDYEKLYSIEELLPVTTNGQESSFPAPPSKPELIDSDDQGLASLSDVREIIFIDSRVPDYQDLMSQVDSNDNSTITVILNPTGDGIENMTDILSSYNQIDTIHIISHGSDGELQLGATTLNTGNLDDYSGQLEAWQASLTDTADLLIYGCNLAETDVGVSFVNNLAQLTGADIAASDDITGHYTLKGDWELEYQSGVIESSSLFANSFDSGWVNTLADEDVKDKFESQSYFNNDGSVNWSGPWQEINESDGPGGGSVFIVAGLDGVVIFGADVGLSREVDLSAASSAILEIKFAPVNLVATNDYVTFDVSNDGGASWTELDRIRGPQLDTSIHTYNYDISAHTASNTQIRFLSSTTFDLGSSLLIDRLTIDYNLTSNQLPTHSLTVSGTQIEDQVLTTSGIINDPDGTTGAVFSTQWQRSADGDNWNDISGESLNSYTLGDADVGQYIRFAQTYTDDAGNAEGPLYSDSTLQIANVNDLPVNLPTLSGTAQEDSFLSANTGLITDDDGIGATFTYQWQISTDNGVNWNDISGATGSSYSLGDPEVGHLVRVGASYTDLQGTNEGPVYSAQSALIIGLNDVVNGLPVITGTVTEDQTLTADTGAITDPDGISGFNYQWQRSADGSSWADISGAINNTYSLDDSDVGDFIRVEVSFTDDQGFDEGPLLSSATATVTAVNDAVNGLPLITGTVTEDQTLTADTGAITDSDGISGFNYQWQRSADGSSWADISGAINNTYSLDDSDVGDFIRVEVSFTDDQGFDEGPLYSSATAAVAAVNDAVNGLPLITGTVTEDQTLTADTGTITDSDGISGFNYQWQRSADGSSWSDISGAINNTYTLDDIDVGEFIRVEVSFTDDQGFDEGPLYSSATAAVAAVNDAVNGLPVITGTVTEDQTLTADTGTITDSDGISGFNYQWQRSADGSSWSDISGAINNTYTLDDIDVGEFIRVEVSFTDDQGFDEGPLYSSATAAVTAVNDAVNGLPLITGTVTEDQVLTADTGAITDPDGISGFNYQWQRSADGSSWADISGAINNTYSLDDSDVGDFIRVEVSFTDDQGFDEGPLLSSATAAVTAVNDAVNGLPLITGTVTEDQILTADTGAITDPDGISGFNYQWQRSADGSSWSDISGAITNTYSLDDSDVGDFIRVEVRFTDDQGFDEGPLLSSATAAVTAVNDAVNGLPLITGTVTEDQTLTADTGAITDPDGISGFNYQWQRSADGSSWSDISGAINNTYSLDDSDVGDFIRVEVRFTDDQGFDEGPLISSATAAVTAVNDPDSGLPVISGAVVEDQILTADTGAITDPDGISGFNYQWQRSADGGSWADISGAINNTYSLDDSDVGDFIRVEVSFTDDQGFDEGPLLSSATAAVTAVNDAVNGLPLITGTVTEDQTLTADTGAITDPDGISGFNYQWQRSADGSSWADISGAINNTYTLDDSDVGELIRVEVSFTDDQGFDEGPLLSSATAAVTAVNDAVNGLPLITGTVTEDQTLTADTGAITDPDGISGFNYQWQRSADGSSWSDISGAITNTYSLDDSDVGDFIRVEVSFTDDQGFDEGPLYSSATAAVSAVNDPATGSLNINGGNTIGDVLTLTNNIEDPDGLGSLSYQWYRDGSVISGAAGPGYLLTTADAGKEINAVASFTDLQGNTETVASKSVAIQVPVPEPEAVVLEIDLEEVVEEIVEEVAEEVAEASESLSEGSSDDQIEALPEQTTASQIILVDAGNTVIQLDSPKLIVEAVAQQYQRPDYNSLNSAIAQQVAIQQFQPVLSAMAHPIQLQNLTQFVEGMEQLQKGAAEQVELETTMIGGSIALSSGLSVGYVIWLARSGVLLSSVLTSLPAWRFIDPLPILATMSAEKNDSVDDSDHDEDESLGAIIDKSSDQEGDELTDSGNQIAEDAPKVVKEK</sequence>
<dbReference type="PANTHER" id="PTHR31149">
    <property type="entry name" value="EXPRESSED PROTEIN"/>
    <property type="match status" value="1"/>
</dbReference>
<evidence type="ECO:0000313" key="4">
    <source>
        <dbReference type="Proteomes" id="UP000267535"/>
    </source>
</evidence>
<dbReference type="Gene3D" id="2.60.40.2700">
    <property type="match status" value="13"/>
</dbReference>